<evidence type="ECO:0000313" key="3">
    <source>
        <dbReference type="EMBL" id="MDT7012829.1"/>
    </source>
</evidence>
<dbReference type="EMBL" id="JAVLAM010000005">
    <property type="protein sequence ID" value="MDT7015355.1"/>
    <property type="molecule type" value="Genomic_DNA"/>
</dbReference>
<dbReference type="EMBL" id="JAVLAM010000001">
    <property type="protein sequence ID" value="MDT7012829.1"/>
    <property type="molecule type" value="Genomic_DNA"/>
</dbReference>
<feature type="domain" description="SHOCT" evidence="2">
    <location>
        <begin position="261"/>
        <end position="288"/>
    </location>
</feature>
<sequence length="290" mass="31561">MKQSCALCRKTLGIFDDKNTLADNSVICTECSKKVATALGFNNKNLFSQTWKFLNISLDTAKDAITKTEAPKPSLRERNTKGVQNNQNRKYREKIAAVPIFVEDRAVSSNGISADFASKKVRITTGSFNKKTSLLDFSDIVSYSPHFEGHEVKKHHGLTRAATGGLLFGGAGAIVGAVTGGKHFSEITRVSITIRFKNGEAVEYNLLPSGSAKATSAIAQNANNQLEDMSALLDRIIEANRTPTPVTIHSSQEKAPISSADEIRKYKSLLDDGIITPEEFNAKKKQILGI</sequence>
<dbReference type="EMBL" id="JAVLAM010000012">
    <property type="protein sequence ID" value="MDT7015577.1"/>
    <property type="molecule type" value="Genomic_DNA"/>
</dbReference>
<dbReference type="AlphaFoldDB" id="A0AAW8W9G2"/>
<organism evidence="4 6">
    <name type="scientific">Levilactobacillus namurensis</name>
    <dbReference type="NCBI Taxonomy" id="380393"/>
    <lineage>
        <taxon>Bacteria</taxon>
        <taxon>Bacillati</taxon>
        <taxon>Bacillota</taxon>
        <taxon>Bacilli</taxon>
        <taxon>Lactobacillales</taxon>
        <taxon>Lactobacillaceae</taxon>
        <taxon>Levilactobacillus</taxon>
    </lineage>
</organism>
<reference evidence="4" key="1">
    <citation type="submission" date="2023-08" db="EMBL/GenBank/DDBJ databases">
        <authorList>
            <person name="Page C.A."/>
            <person name="Perez-Diaz I.M."/>
        </authorList>
    </citation>
    <scope>NUCLEOTIDE SEQUENCE</scope>
    <source>
        <strain evidence="4">3.8.38</strain>
    </source>
</reference>
<gene>
    <name evidence="3" type="ORF">RI532_00030</name>
    <name evidence="4" type="ORF">RI532_13315</name>
    <name evidence="5" type="ORF">RI532_14560</name>
</gene>
<evidence type="ECO:0000313" key="6">
    <source>
        <dbReference type="Proteomes" id="UP001254075"/>
    </source>
</evidence>
<accession>A0AAW8W9G2</accession>
<evidence type="ECO:0000256" key="1">
    <source>
        <dbReference type="SAM" id="MobiDB-lite"/>
    </source>
</evidence>
<evidence type="ECO:0000313" key="4">
    <source>
        <dbReference type="EMBL" id="MDT7015355.1"/>
    </source>
</evidence>
<protein>
    <submittedName>
        <fullName evidence="4">SHOCT domain-containing protein</fullName>
    </submittedName>
</protein>
<dbReference type="Proteomes" id="UP001254075">
    <property type="component" value="Unassembled WGS sequence"/>
</dbReference>
<dbReference type="InterPro" id="IPR018649">
    <property type="entry name" value="SHOCT"/>
</dbReference>
<comment type="caution">
    <text evidence="4">The sequence shown here is derived from an EMBL/GenBank/DDBJ whole genome shotgun (WGS) entry which is preliminary data.</text>
</comment>
<dbReference type="RefSeq" id="WP_276820131.1">
    <property type="nucleotide sequence ID" value="NZ_DYXS01000008.1"/>
</dbReference>
<proteinExistence type="predicted"/>
<dbReference type="Pfam" id="PF09851">
    <property type="entry name" value="SHOCT"/>
    <property type="match status" value="1"/>
</dbReference>
<name>A0AAW8W9G2_9LACO</name>
<evidence type="ECO:0000259" key="2">
    <source>
        <dbReference type="Pfam" id="PF09851"/>
    </source>
</evidence>
<feature type="compositionally biased region" description="Basic and acidic residues" evidence="1">
    <location>
        <begin position="67"/>
        <end position="80"/>
    </location>
</feature>
<evidence type="ECO:0000313" key="5">
    <source>
        <dbReference type="EMBL" id="MDT7015577.1"/>
    </source>
</evidence>
<feature type="region of interest" description="Disordered" evidence="1">
    <location>
        <begin position="67"/>
        <end position="88"/>
    </location>
</feature>